<evidence type="ECO:0000313" key="3">
    <source>
        <dbReference type="Proteomes" id="UP000734854"/>
    </source>
</evidence>
<feature type="region of interest" description="Disordered" evidence="1">
    <location>
        <begin position="102"/>
        <end position="126"/>
    </location>
</feature>
<accession>A0A8J5KHA0</accession>
<dbReference type="AlphaFoldDB" id="A0A8J5KHA0"/>
<dbReference type="Proteomes" id="UP000734854">
    <property type="component" value="Unassembled WGS sequence"/>
</dbReference>
<gene>
    <name evidence="2" type="ORF">ZIOFF_051377</name>
</gene>
<proteinExistence type="predicted"/>
<feature type="region of interest" description="Disordered" evidence="1">
    <location>
        <begin position="1"/>
        <end position="22"/>
    </location>
</feature>
<reference evidence="2 3" key="1">
    <citation type="submission" date="2020-08" db="EMBL/GenBank/DDBJ databases">
        <title>Plant Genome Project.</title>
        <authorList>
            <person name="Zhang R.-G."/>
        </authorList>
    </citation>
    <scope>NUCLEOTIDE SEQUENCE [LARGE SCALE GENOMIC DNA]</scope>
    <source>
        <tissue evidence="2">Rhizome</tissue>
    </source>
</reference>
<organism evidence="2 3">
    <name type="scientific">Zingiber officinale</name>
    <name type="common">Ginger</name>
    <name type="synonym">Amomum zingiber</name>
    <dbReference type="NCBI Taxonomy" id="94328"/>
    <lineage>
        <taxon>Eukaryota</taxon>
        <taxon>Viridiplantae</taxon>
        <taxon>Streptophyta</taxon>
        <taxon>Embryophyta</taxon>
        <taxon>Tracheophyta</taxon>
        <taxon>Spermatophyta</taxon>
        <taxon>Magnoliopsida</taxon>
        <taxon>Liliopsida</taxon>
        <taxon>Zingiberales</taxon>
        <taxon>Zingiberaceae</taxon>
        <taxon>Zingiber</taxon>
    </lineage>
</organism>
<evidence type="ECO:0000256" key="1">
    <source>
        <dbReference type="SAM" id="MobiDB-lite"/>
    </source>
</evidence>
<dbReference type="EMBL" id="JACMSC010000014">
    <property type="protein sequence ID" value="KAG6490095.1"/>
    <property type="molecule type" value="Genomic_DNA"/>
</dbReference>
<keyword evidence="3" id="KW-1185">Reference proteome</keyword>
<sequence>MRRSKQFDGQTERRSPPSEMTAKEILAQLEHVHVGIPGKHKQYGDIETRYNRPERNDDRVNTCPSRVISVFKHVGRPLGKKEIMVLEPSLWIKAEWMSSLDGSSSGANEGGSGGDGRGKQTTWRQQSCSRVLEKALKKQKKNKLKVEFEEHTGGSLGENGKWFNNLIAQIVRDTISPRITSWEDVSLADKQLIFDRLDNKFEYEKMNLVMAEVERLAMRAIREGRCKMRRHWKQLGDLEIKIHQKGSRKRE</sequence>
<name>A0A8J5KHA0_ZINOF</name>
<evidence type="ECO:0000313" key="2">
    <source>
        <dbReference type="EMBL" id="KAG6490095.1"/>
    </source>
</evidence>
<comment type="caution">
    <text evidence="2">The sequence shown here is derived from an EMBL/GenBank/DDBJ whole genome shotgun (WGS) entry which is preliminary data.</text>
</comment>
<protein>
    <submittedName>
        <fullName evidence="2">Uncharacterized protein</fullName>
    </submittedName>
</protein>